<evidence type="ECO:0000313" key="2">
    <source>
        <dbReference type="EMBL" id="EGH25694.1"/>
    </source>
</evidence>
<gene>
    <name evidence="2" type="ORF">PSYMO_31467</name>
</gene>
<evidence type="ECO:0008006" key="4">
    <source>
        <dbReference type="Google" id="ProtNLM"/>
    </source>
</evidence>
<keyword evidence="1" id="KW-0732">Signal</keyword>
<feature type="signal peptide" evidence="1">
    <location>
        <begin position="1"/>
        <end position="34"/>
    </location>
</feature>
<dbReference type="AlphaFoldDB" id="A0A656GJ95"/>
<sequence length="78" mass="8326">MPVIFNTLRLSLPRVSLSFVAVLCCGIFASAALASDDTQLIESINAYRGQAQRCGEQVSMELPPLTSDARLVLPTSGN</sequence>
<dbReference type="Proteomes" id="UP000003465">
    <property type="component" value="Unassembled WGS sequence"/>
</dbReference>
<comment type="caution">
    <text evidence="2">The sequence shown here is derived from an EMBL/GenBank/DDBJ whole genome shotgun (WGS) entry which is preliminary data.</text>
</comment>
<name>A0A656GJ95_PSEA0</name>
<proteinExistence type="predicted"/>
<reference evidence="2 3" key="1">
    <citation type="journal article" date="2011" name="PLoS Pathog.">
        <title>Dynamic evolution of pathogenicity revealed by sequencing and comparative genomics of 19 Pseudomonas syringae isolates.</title>
        <authorList>
            <person name="Baltrus D.A."/>
            <person name="Nishimura M.T."/>
            <person name="Romanchuk A."/>
            <person name="Chang J.H."/>
            <person name="Mukhtar M.S."/>
            <person name="Cherkis K."/>
            <person name="Roach J."/>
            <person name="Grant S.R."/>
            <person name="Jones C.D."/>
            <person name="Dangl J.L."/>
        </authorList>
    </citation>
    <scope>NUCLEOTIDE SEQUENCE [LARGE SCALE GENOMIC DNA]</scope>
    <source>
        <strain evidence="2 3">301020</strain>
    </source>
</reference>
<organism evidence="2 3">
    <name type="scientific">Pseudomonas amygdali pv. mori str. 301020</name>
    <dbReference type="NCBI Taxonomy" id="629261"/>
    <lineage>
        <taxon>Bacteria</taxon>
        <taxon>Pseudomonadati</taxon>
        <taxon>Pseudomonadota</taxon>
        <taxon>Gammaproteobacteria</taxon>
        <taxon>Pseudomonadales</taxon>
        <taxon>Pseudomonadaceae</taxon>
        <taxon>Pseudomonas</taxon>
        <taxon>Pseudomonas amygdali</taxon>
    </lineage>
</organism>
<protein>
    <recommendedName>
        <fullName evidence="4">Allergen V5/Tpx-1 related protein</fullName>
    </recommendedName>
</protein>
<accession>A0A656GJ95</accession>
<dbReference type="EMBL" id="AEAG01001522">
    <property type="protein sequence ID" value="EGH25694.1"/>
    <property type="molecule type" value="Genomic_DNA"/>
</dbReference>
<feature type="non-terminal residue" evidence="2">
    <location>
        <position position="78"/>
    </location>
</feature>
<evidence type="ECO:0000256" key="1">
    <source>
        <dbReference type="SAM" id="SignalP"/>
    </source>
</evidence>
<feature type="chain" id="PRO_5024977075" description="Allergen V5/Tpx-1 related protein" evidence="1">
    <location>
        <begin position="35"/>
        <end position="78"/>
    </location>
</feature>
<evidence type="ECO:0000313" key="3">
    <source>
        <dbReference type="Proteomes" id="UP000003465"/>
    </source>
</evidence>